<dbReference type="RefSeq" id="WP_377716445.1">
    <property type="nucleotide sequence ID" value="NZ_JBHTJM010000010.1"/>
</dbReference>
<dbReference type="EMBL" id="JBHTJM010000010">
    <property type="protein sequence ID" value="MFD0964871.1"/>
    <property type="molecule type" value="Genomic_DNA"/>
</dbReference>
<comment type="caution">
    <text evidence="3">The sequence shown here is derived from an EMBL/GenBank/DDBJ whole genome shotgun (WGS) entry which is preliminary data.</text>
</comment>
<dbReference type="PROSITE" id="PS51688">
    <property type="entry name" value="ICA"/>
    <property type="match status" value="1"/>
</dbReference>
<protein>
    <submittedName>
        <fullName evidence="3">Tail fiber domain-containing protein</fullName>
    </submittedName>
</protein>
<evidence type="ECO:0000313" key="4">
    <source>
        <dbReference type="Proteomes" id="UP001596997"/>
    </source>
</evidence>
<keyword evidence="4" id="KW-1185">Reference proteome</keyword>
<evidence type="ECO:0000259" key="2">
    <source>
        <dbReference type="PROSITE" id="PS51688"/>
    </source>
</evidence>
<feature type="domain" description="Peptidase S74" evidence="2">
    <location>
        <begin position="256"/>
        <end position="364"/>
    </location>
</feature>
<dbReference type="Gene3D" id="1.10.10.10">
    <property type="entry name" value="Winged helix-like DNA-binding domain superfamily/Winged helix DNA-binding domain"/>
    <property type="match status" value="1"/>
</dbReference>
<sequence>MKTLHSILLVTLICISTYAQVGIGTTTPDNSSILHLQSTDSGLLIPRLTYGQKLLINSPATGLLIYQTNNEDGFWYYDGTQWLPFKTTYTFNNGLTASGNNAQLGGTLIQETTIDLGNHDFILETSSTSSYPGDFEIKGNDRTILKTALNENYIHFGDNFPYLGTSVDGTTLTTIGGDNYTIDVVAGFQSNSQIGGSSIKLGSVEYLMDGIDEIYLDADAGFHPREDQTSSFGASLGSSSKRWARLYANDGVIQTSDMRYKNNVKPLKYGLKELLQLNTFTYNWIENKIQKKQKQETKIGVSAQELLEVIPEVVKTHSWVPLDEKGNYKLVKNKKLGVNYSELIPVLINSIKELNKEIEILKQK</sequence>
<keyword evidence="1" id="KW-0732">Signal</keyword>
<evidence type="ECO:0000256" key="1">
    <source>
        <dbReference type="SAM" id="SignalP"/>
    </source>
</evidence>
<feature type="chain" id="PRO_5046243432" evidence="1">
    <location>
        <begin position="22"/>
        <end position="364"/>
    </location>
</feature>
<organism evidence="3 4">
    <name type="scientific">Pseudofulvibacter geojedonensis</name>
    <dbReference type="NCBI Taxonomy" id="1123758"/>
    <lineage>
        <taxon>Bacteria</taxon>
        <taxon>Pseudomonadati</taxon>
        <taxon>Bacteroidota</taxon>
        <taxon>Flavobacteriia</taxon>
        <taxon>Flavobacteriales</taxon>
        <taxon>Flavobacteriaceae</taxon>
        <taxon>Pseudofulvibacter</taxon>
    </lineage>
</organism>
<dbReference type="Pfam" id="PF13884">
    <property type="entry name" value="Peptidase_S74"/>
    <property type="match status" value="1"/>
</dbReference>
<accession>A0ABW3I522</accession>
<gene>
    <name evidence="3" type="ORF">ACFQ1O_12720</name>
</gene>
<feature type="signal peptide" evidence="1">
    <location>
        <begin position="1"/>
        <end position="21"/>
    </location>
</feature>
<name>A0ABW3I522_9FLAO</name>
<proteinExistence type="predicted"/>
<dbReference type="InterPro" id="IPR030392">
    <property type="entry name" value="S74_ICA"/>
</dbReference>
<evidence type="ECO:0000313" key="3">
    <source>
        <dbReference type="EMBL" id="MFD0964871.1"/>
    </source>
</evidence>
<reference evidence="4" key="1">
    <citation type="journal article" date="2019" name="Int. J. Syst. Evol. Microbiol.">
        <title>The Global Catalogue of Microorganisms (GCM) 10K type strain sequencing project: providing services to taxonomists for standard genome sequencing and annotation.</title>
        <authorList>
            <consortium name="The Broad Institute Genomics Platform"/>
            <consortium name="The Broad Institute Genome Sequencing Center for Infectious Disease"/>
            <person name="Wu L."/>
            <person name="Ma J."/>
        </authorList>
    </citation>
    <scope>NUCLEOTIDE SEQUENCE [LARGE SCALE GENOMIC DNA]</scope>
    <source>
        <strain evidence="4">CCUG 62114</strain>
    </source>
</reference>
<dbReference type="Proteomes" id="UP001596997">
    <property type="component" value="Unassembled WGS sequence"/>
</dbReference>
<dbReference type="InterPro" id="IPR036388">
    <property type="entry name" value="WH-like_DNA-bd_sf"/>
</dbReference>